<evidence type="ECO:0000256" key="2">
    <source>
        <dbReference type="ARBA" id="ARBA00009706"/>
    </source>
</evidence>
<evidence type="ECO:0000256" key="9">
    <source>
        <dbReference type="SAM" id="SignalP"/>
    </source>
</evidence>
<feature type="transmembrane region" description="Helical" evidence="8">
    <location>
        <begin position="318"/>
        <end position="338"/>
    </location>
</feature>
<evidence type="ECO:0008006" key="12">
    <source>
        <dbReference type="Google" id="ProtNLM"/>
    </source>
</evidence>
<sequence>MALLGTQLVITLVMVSIIQKLGPHYSLARWILCSTGLKRYLHPTDEELRALAGVPKDKPKGRRGGKNIENGKPSETFHIPRSLDIELETAKVTALDVVHLKFYSEYQWLLDFAVYSSVVYILTEVYHAFIPPKDEVNLSMLWCFLVVGFSTKLLLSLTYQYFQSQESLGERSTVIVTAFAYLLIAMMVLIVDENTLELGLNRAYTSFNQSAAAFLETQGLDSSGPASKLVLKFFLALWCALLGALFTFPGLRMAKMHWDALRYCSENRLQRFLLNTSFASPFLLVLLWVKPVSRDYLTDRIFHGMAAPLMTGHAFETMRLLLIVAAVLLRLSVMPTYLQAYLNMAYCRIEEQKKEAGRITNTELQQKISAVFYYLCVVALQYVAPLIMCLYLTFMYKSLGDYSWSGLFFSPTADECSALPTEFVPLPSLTGLESIQQSAQQFTLALDSLKQNTTDKCKKVYEIGTGIQVLKLHCSIQFKPHIPVFYPALLDLMIVYGIVYLWQGI</sequence>
<evidence type="ECO:0000256" key="8">
    <source>
        <dbReference type="SAM" id="Phobius"/>
    </source>
</evidence>
<dbReference type="GO" id="GO:0016020">
    <property type="term" value="C:membrane"/>
    <property type="evidence" value="ECO:0007669"/>
    <property type="project" value="UniProtKB-SubCell"/>
</dbReference>
<feature type="transmembrane region" description="Helical" evidence="8">
    <location>
        <begin position="108"/>
        <end position="127"/>
    </location>
</feature>
<dbReference type="EMBL" id="BLKM01011478">
    <property type="protein sequence ID" value="GFG33376.1"/>
    <property type="molecule type" value="Genomic_DNA"/>
</dbReference>
<dbReference type="InterPro" id="IPR019395">
    <property type="entry name" value="Transmembrane_161A/B"/>
</dbReference>
<evidence type="ECO:0000256" key="1">
    <source>
        <dbReference type="ARBA" id="ARBA00004141"/>
    </source>
</evidence>
<protein>
    <recommendedName>
        <fullName evidence="12">Transmembrane protein 161B</fullName>
    </recommendedName>
</protein>
<organism evidence="10 11">
    <name type="scientific">Coptotermes formosanus</name>
    <name type="common">Formosan subterranean termite</name>
    <dbReference type="NCBI Taxonomy" id="36987"/>
    <lineage>
        <taxon>Eukaryota</taxon>
        <taxon>Metazoa</taxon>
        <taxon>Ecdysozoa</taxon>
        <taxon>Arthropoda</taxon>
        <taxon>Hexapoda</taxon>
        <taxon>Insecta</taxon>
        <taxon>Pterygota</taxon>
        <taxon>Neoptera</taxon>
        <taxon>Polyneoptera</taxon>
        <taxon>Dictyoptera</taxon>
        <taxon>Blattodea</taxon>
        <taxon>Blattoidea</taxon>
        <taxon>Termitoidae</taxon>
        <taxon>Rhinotermitidae</taxon>
        <taxon>Coptotermes</taxon>
    </lineage>
</organism>
<reference evidence="11" key="1">
    <citation type="submission" date="2020-01" db="EMBL/GenBank/DDBJ databases">
        <title>Draft genome sequence of the Termite Coptotermes fromosanus.</title>
        <authorList>
            <person name="Itakura S."/>
            <person name="Yosikawa Y."/>
            <person name="Umezawa K."/>
        </authorList>
    </citation>
    <scope>NUCLEOTIDE SEQUENCE [LARGE SCALE GENOMIC DNA]</scope>
</reference>
<proteinExistence type="inferred from homology"/>
<feature type="chain" id="PRO_5026869208" description="Transmembrane protein 161B" evidence="9">
    <location>
        <begin position="29"/>
        <end position="505"/>
    </location>
</feature>
<feature type="transmembrane region" description="Helical" evidence="8">
    <location>
        <begin position="139"/>
        <end position="162"/>
    </location>
</feature>
<evidence type="ECO:0000256" key="7">
    <source>
        <dbReference type="SAM" id="MobiDB-lite"/>
    </source>
</evidence>
<dbReference type="PANTHER" id="PTHR13624:SF6">
    <property type="entry name" value="EMEI"/>
    <property type="match status" value="1"/>
</dbReference>
<comment type="caution">
    <text evidence="10">The sequence shown here is derived from an EMBL/GenBank/DDBJ whole genome shotgun (WGS) entry which is preliminary data.</text>
</comment>
<keyword evidence="11" id="KW-1185">Reference proteome</keyword>
<gene>
    <name evidence="10" type="ORF">Cfor_04071</name>
</gene>
<keyword evidence="5 8" id="KW-0472">Membrane</keyword>
<dbReference type="FunCoup" id="A0A6L2PLX1">
    <property type="interactions" value="281"/>
</dbReference>
<evidence type="ECO:0000313" key="10">
    <source>
        <dbReference type="EMBL" id="GFG33376.1"/>
    </source>
</evidence>
<evidence type="ECO:0000256" key="6">
    <source>
        <dbReference type="ARBA" id="ARBA00023180"/>
    </source>
</evidence>
<evidence type="ECO:0000256" key="3">
    <source>
        <dbReference type="ARBA" id="ARBA00022692"/>
    </source>
</evidence>
<feature type="transmembrane region" description="Helical" evidence="8">
    <location>
        <begin position="174"/>
        <end position="191"/>
    </location>
</feature>
<comment type="similarity">
    <text evidence="2">Belongs to the TMEM161 family.</text>
</comment>
<name>A0A6L2PLX1_COPFO</name>
<evidence type="ECO:0000256" key="5">
    <source>
        <dbReference type="ARBA" id="ARBA00023136"/>
    </source>
</evidence>
<dbReference type="OrthoDB" id="784140at2759"/>
<feature type="transmembrane region" description="Helical" evidence="8">
    <location>
        <begin position="272"/>
        <end position="289"/>
    </location>
</feature>
<dbReference type="PANTHER" id="PTHR13624">
    <property type="entry name" value="RE42071P"/>
    <property type="match status" value="1"/>
</dbReference>
<feature type="region of interest" description="Disordered" evidence="7">
    <location>
        <begin position="54"/>
        <end position="74"/>
    </location>
</feature>
<keyword evidence="4 8" id="KW-1133">Transmembrane helix</keyword>
<keyword evidence="9" id="KW-0732">Signal</keyword>
<feature type="signal peptide" evidence="9">
    <location>
        <begin position="1"/>
        <end position="28"/>
    </location>
</feature>
<evidence type="ECO:0000256" key="4">
    <source>
        <dbReference type="ARBA" id="ARBA00022989"/>
    </source>
</evidence>
<dbReference type="Proteomes" id="UP000502823">
    <property type="component" value="Unassembled WGS sequence"/>
</dbReference>
<dbReference type="AlphaFoldDB" id="A0A6L2PLX1"/>
<feature type="transmembrane region" description="Helical" evidence="8">
    <location>
        <begin position="484"/>
        <end position="502"/>
    </location>
</feature>
<comment type="subcellular location">
    <subcellularLocation>
        <location evidence="1">Membrane</location>
        <topology evidence="1">Multi-pass membrane protein</topology>
    </subcellularLocation>
</comment>
<accession>A0A6L2PLX1</accession>
<dbReference type="InParanoid" id="A0A6L2PLX1"/>
<keyword evidence="6" id="KW-0325">Glycoprotein</keyword>
<feature type="transmembrane region" description="Helical" evidence="8">
    <location>
        <begin position="371"/>
        <end position="394"/>
    </location>
</feature>
<feature type="transmembrane region" description="Helical" evidence="8">
    <location>
        <begin position="229"/>
        <end position="251"/>
    </location>
</feature>
<dbReference type="Pfam" id="PF10268">
    <property type="entry name" value="Tmemb_161AB"/>
    <property type="match status" value="1"/>
</dbReference>
<evidence type="ECO:0000313" key="11">
    <source>
        <dbReference type="Proteomes" id="UP000502823"/>
    </source>
</evidence>
<keyword evidence="3 8" id="KW-0812">Transmembrane</keyword>